<protein>
    <submittedName>
        <fullName evidence="2">Uncharacterized protein</fullName>
    </submittedName>
</protein>
<proteinExistence type="predicted"/>
<name>A0AAV3PYD1_LITER</name>
<dbReference type="EMBL" id="BAABME010002571">
    <property type="protein sequence ID" value="GAA0155223.1"/>
    <property type="molecule type" value="Genomic_DNA"/>
</dbReference>
<feature type="region of interest" description="Disordered" evidence="1">
    <location>
        <begin position="108"/>
        <end position="135"/>
    </location>
</feature>
<keyword evidence="3" id="KW-1185">Reference proteome</keyword>
<reference evidence="2 3" key="1">
    <citation type="submission" date="2024-01" db="EMBL/GenBank/DDBJ databases">
        <title>The complete chloroplast genome sequence of Lithospermum erythrorhizon: insights into the phylogenetic relationship among Boraginaceae species and the maternal lineages of purple gromwells.</title>
        <authorList>
            <person name="Okada T."/>
            <person name="Watanabe K."/>
        </authorList>
    </citation>
    <scope>NUCLEOTIDE SEQUENCE [LARGE SCALE GENOMIC DNA]</scope>
</reference>
<evidence type="ECO:0000313" key="3">
    <source>
        <dbReference type="Proteomes" id="UP001454036"/>
    </source>
</evidence>
<comment type="caution">
    <text evidence="2">The sequence shown here is derived from an EMBL/GenBank/DDBJ whole genome shotgun (WGS) entry which is preliminary data.</text>
</comment>
<dbReference type="Proteomes" id="UP001454036">
    <property type="component" value="Unassembled WGS sequence"/>
</dbReference>
<accession>A0AAV3PYD1</accession>
<dbReference type="AlphaFoldDB" id="A0AAV3PYD1"/>
<evidence type="ECO:0000256" key="1">
    <source>
        <dbReference type="SAM" id="MobiDB-lite"/>
    </source>
</evidence>
<sequence length="135" mass="14919">MSIRDDSGASEVVAVGSVAERIMQTTTEQITELKKMGQIYDLNSVQADFEDKIFLTLLRRGSGKKARIQRRPLLVAYYDETSADKGKATDNTLSPLKRQLNQMAIASESTSKRQLMMTPADENTQNEDSNVAGGM</sequence>
<evidence type="ECO:0000313" key="2">
    <source>
        <dbReference type="EMBL" id="GAA0155223.1"/>
    </source>
</evidence>
<organism evidence="2 3">
    <name type="scientific">Lithospermum erythrorhizon</name>
    <name type="common">Purple gromwell</name>
    <name type="synonym">Lithospermum officinale var. erythrorhizon</name>
    <dbReference type="NCBI Taxonomy" id="34254"/>
    <lineage>
        <taxon>Eukaryota</taxon>
        <taxon>Viridiplantae</taxon>
        <taxon>Streptophyta</taxon>
        <taxon>Embryophyta</taxon>
        <taxon>Tracheophyta</taxon>
        <taxon>Spermatophyta</taxon>
        <taxon>Magnoliopsida</taxon>
        <taxon>eudicotyledons</taxon>
        <taxon>Gunneridae</taxon>
        <taxon>Pentapetalae</taxon>
        <taxon>asterids</taxon>
        <taxon>lamiids</taxon>
        <taxon>Boraginales</taxon>
        <taxon>Boraginaceae</taxon>
        <taxon>Boraginoideae</taxon>
        <taxon>Lithospermeae</taxon>
        <taxon>Lithospermum</taxon>
    </lineage>
</organism>
<gene>
    <name evidence="2" type="ORF">LIER_12999</name>
</gene>